<dbReference type="Pfam" id="PF01012">
    <property type="entry name" value="ETF"/>
    <property type="match status" value="1"/>
</dbReference>
<dbReference type="InterPro" id="IPR014730">
    <property type="entry name" value="ETF_a/b_N"/>
</dbReference>
<keyword evidence="7" id="KW-0249">Electron transport</keyword>
<dbReference type="SMART" id="SM00893">
    <property type="entry name" value="ETF"/>
    <property type="match status" value="1"/>
</dbReference>
<evidence type="ECO:0000256" key="2">
    <source>
        <dbReference type="ARBA" id="ARBA00005817"/>
    </source>
</evidence>
<evidence type="ECO:0000256" key="1">
    <source>
        <dbReference type="ARBA" id="ARBA00004305"/>
    </source>
</evidence>
<dbReference type="SUPFAM" id="SSF52467">
    <property type="entry name" value="DHS-like NAD/FAD-binding domain"/>
    <property type="match status" value="1"/>
</dbReference>
<protein>
    <recommendedName>
        <fullName evidence="3">Electron transfer flavoprotein subunit alpha, mitochondrial</fullName>
    </recommendedName>
</protein>
<name>A0A8C0Z3I9_CANLF</name>
<dbReference type="GO" id="GO:0005759">
    <property type="term" value="C:mitochondrial matrix"/>
    <property type="evidence" value="ECO:0007669"/>
    <property type="project" value="UniProtKB-SubCell"/>
</dbReference>
<evidence type="ECO:0000256" key="3">
    <source>
        <dbReference type="ARBA" id="ARBA00014390"/>
    </source>
</evidence>
<dbReference type="InterPro" id="IPR018206">
    <property type="entry name" value="ETF_asu_C_CS"/>
</dbReference>
<dbReference type="Ensembl" id="ENSCAFT00040039319.1">
    <property type="protein sequence ID" value="ENSCAFP00040034299.1"/>
    <property type="gene ID" value="ENSCAFG00040021033.1"/>
</dbReference>
<dbReference type="GO" id="GO:0050660">
    <property type="term" value="F:flavin adenine dinucleotide binding"/>
    <property type="evidence" value="ECO:0007669"/>
    <property type="project" value="InterPro"/>
</dbReference>
<dbReference type="GO" id="GO:0009055">
    <property type="term" value="F:electron transfer activity"/>
    <property type="evidence" value="ECO:0007669"/>
    <property type="project" value="InterPro"/>
</dbReference>
<evidence type="ECO:0000259" key="10">
    <source>
        <dbReference type="SMART" id="SM00893"/>
    </source>
</evidence>
<gene>
    <name evidence="11" type="primary">ETFA</name>
</gene>
<keyword evidence="4" id="KW-0813">Transport</keyword>
<organism evidence="11 12">
    <name type="scientific">Canis lupus familiaris</name>
    <name type="common">Dog</name>
    <name type="synonym">Canis familiaris</name>
    <dbReference type="NCBI Taxonomy" id="9615"/>
    <lineage>
        <taxon>Eukaryota</taxon>
        <taxon>Metazoa</taxon>
        <taxon>Chordata</taxon>
        <taxon>Craniata</taxon>
        <taxon>Vertebrata</taxon>
        <taxon>Euteleostomi</taxon>
        <taxon>Mammalia</taxon>
        <taxon>Eutheria</taxon>
        <taxon>Laurasiatheria</taxon>
        <taxon>Carnivora</taxon>
        <taxon>Caniformia</taxon>
        <taxon>Canidae</taxon>
        <taxon>Canis</taxon>
    </lineage>
</organism>
<comment type="function">
    <text evidence="8">Heterodimeric electron transfer flavoprotein that accepts electrons from several mitochondrial dehydrogenases, including acyl-CoA dehydrogenases, glutaryl-CoA and sarcosine dehydrogenase. It transfers the electrons to the main mitochondrial respiratory chain via ETF-ubiquinone oxidoreductase (ETF dehydrogenase). Required for normal mitochondrial fatty acid oxidation and normal amino acid metabolism.</text>
</comment>
<dbReference type="InterPro" id="IPR014729">
    <property type="entry name" value="Rossmann-like_a/b/a_fold"/>
</dbReference>
<comment type="subunit">
    <text evidence="9">Heterodimer composed of ETFA and ETFB. Identified in a complex that contains ETFA, ETFB and ETFRF1. Interaction with ETFRF1 promotes dissociation of the bound FAD and loss of electron transfer activity. Interacts with TASOR.</text>
</comment>
<dbReference type="OrthoDB" id="1715808at2759"/>
<dbReference type="Proteomes" id="UP000694542">
    <property type="component" value="Chromosome 30"/>
</dbReference>
<evidence type="ECO:0000256" key="7">
    <source>
        <dbReference type="ARBA" id="ARBA00022982"/>
    </source>
</evidence>
<comment type="similarity">
    <text evidence="2">Belongs to the ETF alpha-subunit/FixB family.</text>
</comment>
<evidence type="ECO:0000256" key="4">
    <source>
        <dbReference type="ARBA" id="ARBA00022448"/>
    </source>
</evidence>
<dbReference type="PANTHER" id="PTHR43153">
    <property type="entry name" value="ELECTRON TRANSFER FLAVOPROTEIN ALPHA"/>
    <property type="match status" value="1"/>
</dbReference>
<dbReference type="InterPro" id="IPR033947">
    <property type="entry name" value="ETF_alpha_N"/>
</dbReference>
<evidence type="ECO:0000256" key="6">
    <source>
        <dbReference type="ARBA" id="ARBA00022827"/>
    </source>
</evidence>
<dbReference type="Pfam" id="PF00766">
    <property type="entry name" value="ETF_alpha"/>
    <property type="match status" value="1"/>
</dbReference>
<sequence>MFRAAATARLRRAASLLRFQSTLVIAEHANDTLAPITLNTITAAKHLGGEVSCLVAGTKCDKVAQDLCKVAGVAKVLVAQHDTYKGLLPEELTPLILATQKQFSYTHICAGASAFGKNLLPRIAAKLDVAPISDIIAIKSPDTFVRTIYAGNAICTVKCDETVKVFSVRGTSFEAAATSGGSASSEKASSTSSVGIAEWLDQKLTKSDRPELTGAKVVVSGVGASRAAVDAGFVPNDMQVGQTGKIVAPELYIAVGISGAIQHLAGMKDSKTIVAINKDPEAPIFQVADYGIVADLFKESIKKEKEGSLGGAAVWRLPLAQGAILETRDRIPRRAPGAWSLLLPLPVSLPLSLSLCDYHK</sequence>
<evidence type="ECO:0000313" key="11">
    <source>
        <dbReference type="Ensembl" id="ENSCAFP00040034299.1"/>
    </source>
</evidence>
<evidence type="ECO:0000256" key="5">
    <source>
        <dbReference type="ARBA" id="ARBA00022630"/>
    </source>
</evidence>
<dbReference type="CDD" id="cd01715">
    <property type="entry name" value="ETF_alpha"/>
    <property type="match status" value="1"/>
</dbReference>
<dbReference type="InterPro" id="IPR014731">
    <property type="entry name" value="ETF_asu_C"/>
</dbReference>
<evidence type="ECO:0000256" key="8">
    <source>
        <dbReference type="ARBA" id="ARBA00046201"/>
    </source>
</evidence>
<dbReference type="Gene3D" id="3.40.50.1220">
    <property type="entry name" value="TPP-binding domain"/>
    <property type="match status" value="1"/>
</dbReference>
<feature type="domain" description="Electron transfer flavoprotein alpha/beta-subunit N-terminal" evidence="10">
    <location>
        <begin position="22"/>
        <end position="203"/>
    </location>
</feature>
<dbReference type="PANTHER" id="PTHR43153:SF1">
    <property type="entry name" value="ELECTRON TRANSFER FLAVOPROTEIN SUBUNIT ALPHA, MITOCHONDRIAL"/>
    <property type="match status" value="1"/>
</dbReference>
<accession>A0A8C0Z3I9</accession>
<proteinExistence type="inferred from homology"/>
<evidence type="ECO:0000256" key="9">
    <source>
        <dbReference type="ARBA" id="ARBA00046532"/>
    </source>
</evidence>
<dbReference type="InterPro" id="IPR001308">
    <property type="entry name" value="ETF_a/FixB"/>
</dbReference>
<comment type="subcellular location">
    <subcellularLocation>
        <location evidence="1">Mitochondrion matrix</location>
    </subcellularLocation>
</comment>
<keyword evidence="6" id="KW-0274">FAD</keyword>
<dbReference type="Gene3D" id="3.40.50.620">
    <property type="entry name" value="HUPs"/>
    <property type="match status" value="1"/>
</dbReference>
<reference evidence="11" key="2">
    <citation type="submission" date="2025-08" db="UniProtKB">
        <authorList>
            <consortium name="Ensembl"/>
        </authorList>
    </citation>
    <scope>IDENTIFICATION</scope>
</reference>
<dbReference type="FunFam" id="3.40.50.620:FF:000041">
    <property type="entry name" value="Electron transfer flavoprotein alpha subunit"/>
    <property type="match status" value="1"/>
</dbReference>
<dbReference type="PROSITE" id="PS00696">
    <property type="entry name" value="ETF_ALPHA"/>
    <property type="match status" value="1"/>
</dbReference>
<reference evidence="11" key="1">
    <citation type="submission" date="2018-10" db="EMBL/GenBank/DDBJ databases">
        <title>De novo assembly of a Great Dane genome.</title>
        <authorList>
            <person name="Kidd J.M."/>
            <person name="Pendleton A.L."/>
            <person name="Shen F."/>
            <person name="Emery S."/>
        </authorList>
    </citation>
    <scope>NUCLEOTIDE SEQUENCE [LARGE SCALE GENOMIC DNA]</scope>
    <source>
        <strain evidence="11">Great Dane</strain>
    </source>
</reference>
<evidence type="ECO:0000313" key="12">
    <source>
        <dbReference type="Proteomes" id="UP000694542"/>
    </source>
</evidence>
<dbReference type="InterPro" id="IPR029035">
    <property type="entry name" value="DHS-like_NAD/FAD-binding_dom"/>
</dbReference>
<dbReference type="FunFam" id="3.40.50.1220:FF:000080">
    <property type="entry name" value="Electron transfer flavoprotein subunit alpha, mitochondrial"/>
    <property type="match status" value="1"/>
</dbReference>
<keyword evidence="5" id="KW-0285">Flavoprotein</keyword>
<dbReference type="AlphaFoldDB" id="A0A8C0Z3I9"/>
<dbReference type="SUPFAM" id="SSF52402">
    <property type="entry name" value="Adenine nucleotide alpha hydrolases-like"/>
    <property type="match status" value="1"/>
</dbReference>